<evidence type="ECO:0000313" key="15">
    <source>
        <dbReference type="Proteomes" id="UP000275256"/>
    </source>
</evidence>
<comment type="function">
    <text evidence="10 11">Catalyzes the condensation of ATP and 5-phosphoribose 1-diphosphate to form N'-(5'-phosphoribosyl)-ATP (PR-ATP). Has a crucial role in the pathway because the rate of histidine biosynthesis seems to be controlled primarily by regulation of HisG enzymatic activity.</text>
</comment>
<dbReference type="GO" id="GO:0000105">
    <property type="term" value="P:L-histidine biosynthetic process"/>
    <property type="evidence" value="ECO:0007669"/>
    <property type="project" value="UniProtKB-UniRule"/>
</dbReference>
<dbReference type="InterPro" id="IPR018198">
    <property type="entry name" value="ATP_PRibTrfase_CS"/>
</dbReference>
<evidence type="ECO:0000256" key="4">
    <source>
        <dbReference type="ARBA" id="ARBA00011946"/>
    </source>
</evidence>
<keyword evidence="7 11" id="KW-0328">Glycosyltransferase</keyword>
<gene>
    <name evidence="11" type="primary">hisG</name>
    <name evidence="14" type="ORF">EAX62_14880</name>
</gene>
<keyword evidence="6 11" id="KW-0028">Amino-acid biosynthesis</keyword>
<dbReference type="GO" id="GO:0005737">
    <property type="term" value="C:cytoplasm"/>
    <property type="evidence" value="ECO:0007669"/>
    <property type="project" value="UniProtKB-SubCell"/>
</dbReference>
<dbReference type="PANTHER" id="PTHR21403">
    <property type="entry name" value="ATP PHOSPHORIBOSYLTRANSFERASE ATP-PRTASE"/>
    <property type="match status" value="1"/>
</dbReference>
<dbReference type="PROSITE" id="PS01316">
    <property type="entry name" value="ATP_P_PHORIBOSYLTR"/>
    <property type="match status" value="1"/>
</dbReference>
<dbReference type="GO" id="GO:0000287">
    <property type="term" value="F:magnesium ion binding"/>
    <property type="evidence" value="ECO:0007669"/>
    <property type="project" value="UniProtKB-UniRule"/>
</dbReference>
<evidence type="ECO:0000256" key="7">
    <source>
        <dbReference type="ARBA" id="ARBA00022676"/>
    </source>
</evidence>
<evidence type="ECO:0000256" key="5">
    <source>
        <dbReference type="ARBA" id="ARBA00020998"/>
    </source>
</evidence>
<accession>A0A3M0G7T9</accession>
<keyword evidence="11" id="KW-0547">Nucleotide-binding</keyword>
<evidence type="ECO:0000256" key="2">
    <source>
        <dbReference type="ARBA" id="ARBA00004667"/>
    </source>
</evidence>
<dbReference type="EC" id="2.4.2.17" evidence="4 11"/>
<comment type="catalytic activity">
    <reaction evidence="1 11">
        <text>1-(5-phospho-beta-D-ribosyl)-ATP + diphosphate = 5-phospho-alpha-D-ribose 1-diphosphate + ATP</text>
        <dbReference type="Rhea" id="RHEA:18473"/>
        <dbReference type="ChEBI" id="CHEBI:30616"/>
        <dbReference type="ChEBI" id="CHEBI:33019"/>
        <dbReference type="ChEBI" id="CHEBI:58017"/>
        <dbReference type="ChEBI" id="CHEBI:73183"/>
        <dbReference type="EC" id="2.4.2.17"/>
    </reaction>
</comment>
<sequence length="285" mass="30342">MTDRLLKIAVPNKGALAEAAADMLRSAGYRQRTDPKDLTLIDVDHNVEFYYLRPRDIAVYVGAGHLDLGITGRDMLLDSEAQADEIMSLGFGGSHFRFAAPQGQGNTVSNLSGKRIATSYPGLLQVWLDAQGIEATLVKLDGAVESAIRLGVADVVADVVDTGTTLRRAGLEMFGDSICSSEAILIRRRGGDDPAGMDGLRTRLGSVLVANNYLMMDYNVAEGDLAATTALASGVNGPTVSQLAKNGWLAVRVLVPRKGAHLLMDRLFEAGARGILLTELTACLL</sequence>
<dbReference type="AlphaFoldDB" id="A0A3M0G7T9"/>
<dbReference type="GO" id="GO:0003879">
    <property type="term" value="F:ATP phosphoribosyltransferase activity"/>
    <property type="evidence" value="ECO:0007669"/>
    <property type="project" value="UniProtKB-UniRule"/>
</dbReference>
<dbReference type="InterPro" id="IPR013115">
    <property type="entry name" value="HisG_C"/>
</dbReference>
<dbReference type="Gene3D" id="3.30.70.120">
    <property type="match status" value="1"/>
</dbReference>
<dbReference type="SUPFAM" id="SSF54913">
    <property type="entry name" value="GlnB-like"/>
    <property type="match status" value="1"/>
</dbReference>
<comment type="cofactor">
    <cofactor evidence="11">
        <name>Mg(2+)</name>
        <dbReference type="ChEBI" id="CHEBI:18420"/>
    </cofactor>
</comment>
<feature type="domain" description="Histidine biosynthesis HisG C-terminal" evidence="13">
    <location>
        <begin position="210"/>
        <end position="281"/>
    </location>
</feature>
<keyword evidence="11" id="KW-0479">Metal-binding</keyword>
<evidence type="ECO:0000256" key="3">
    <source>
        <dbReference type="ARBA" id="ARBA00007955"/>
    </source>
</evidence>
<dbReference type="NCBIfam" id="TIGR00070">
    <property type="entry name" value="hisG"/>
    <property type="match status" value="1"/>
</dbReference>
<comment type="activity regulation">
    <text evidence="11">Feedback inhibited by histidine.</text>
</comment>
<comment type="caution">
    <text evidence="14">The sequence shown here is derived from an EMBL/GenBank/DDBJ whole genome shotgun (WGS) entry which is preliminary data.</text>
</comment>
<evidence type="ECO:0000259" key="13">
    <source>
        <dbReference type="Pfam" id="PF08029"/>
    </source>
</evidence>
<evidence type="ECO:0000256" key="11">
    <source>
        <dbReference type="HAMAP-Rule" id="MF_00079"/>
    </source>
</evidence>
<dbReference type="InterPro" id="IPR020621">
    <property type="entry name" value="ATP-PRT_HisG_long"/>
</dbReference>
<dbReference type="InterPro" id="IPR013820">
    <property type="entry name" value="ATP_PRibTrfase_cat"/>
</dbReference>
<dbReference type="PANTHER" id="PTHR21403:SF8">
    <property type="entry name" value="ATP PHOSPHORIBOSYLTRANSFERASE"/>
    <property type="match status" value="1"/>
</dbReference>
<evidence type="ECO:0000259" key="12">
    <source>
        <dbReference type="Pfam" id="PF01634"/>
    </source>
</evidence>
<dbReference type="Pfam" id="PF08029">
    <property type="entry name" value="HisG_C"/>
    <property type="match status" value="1"/>
</dbReference>
<name>A0A3M0G7T9_9ACTN</name>
<proteinExistence type="inferred from homology"/>
<keyword evidence="15" id="KW-1185">Reference proteome</keyword>
<comment type="pathway">
    <text evidence="2 11">Amino-acid biosynthesis; L-histidine biosynthesis; L-histidine from 5-phospho-alpha-D-ribose 1-diphosphate: step 1/9.</text>
</comment>
<evidence type="ECO:0000256" key="10">
    <source>
        <dbReference type="ARBA" id="ARBA00024861"/>
    </source>
</evidence>
<feature type="domain" description="ATP phosphoribosyltransferase catalytic" evidence="12">
    <location>
        <begin position="53"/>
        <end position="190"/>
    </location>
</feature>
<keyword evidence="11" id="KW-0067">ATP-binding</keyword>
<dbReference type="HAMAP" id="MF_00079">
    <property type="entry name" value="HisG_Long"/>
    <property type="match status" value="1"/>
</dbReference>
<dbReference type="Pfam" id="PF01634">
    <property type="entry name" value="HisG"/>
    <property type="match status" value="1"/>
</dbReference>
<dbReference type="UniPathway" id="UPA00031">
    <property type="reaction ID" value="UER00006"/>
</dbReference>
<keyword evidence="8 11" id="KW-0808">Transferase</keyword>
<dbReference type="Proteomes" id="UP000275256">
    <property type="component" value="Unassembled WGS sequence"/>
</dbReference>
<reference evidence="14 15" key="1">
    <citation type="submission" date="2018-10" db="EMBL/GenBank/DDBJ databases">
        <title>Tessaracoccus antarcticuss sp. nov., isolated from sediment.</title>
        <authorList>
            <person name="Zhou L.Y."/>
            <person name="Du Z.J."/>
        </authorList>
    </citation>
    <scope>NUCLEOTIDE SEQUENCE [LARGE SCALE GENOMIC DNA]</scope>
    <source>
        <strain evidence="14 15">JDX10</strain>
    </source>
</reference>
<dbReference type="OrthoDB" id="9801867at2"/>
<dbReference type="InterPro" id="IPR011322">
    <property type="entry name" value="N-reg_PII-like_a/b"/>
</dbReference>
<keyword evidence="11" id="KW-0460">Magnesium</keyword>
<dbReference type="RefSeq" id="WP_121902531.1">
    <property type="nucleotide sequence ID" value="NZ_REFW01000005.1"/>
</dbReference>
<dbReference type="EMBL" id="REFW01000005">
    <property type="protein sequence ID" value="RMB57753.1"/>
    <property type="molecule type" value="Genomic_DNA"/>
</dbReference>
<keyword evidence="9 11" id="KW-0368">Histidine biosynthesis</keyword>
<dbReference type="InterPro" id="IPR001348">
    <property type="entry name" value="ATP_PRibTrfase_HisG"/>
</dbReference>
<dbReference type="NCBIfam" id="TIGR03455">
    <property type="entry name" value="HisG_C-term"/>
    <property type="match status" value="1"/>
</dbReference>
<protein>
    <recommendedName>
        <fullName evidence="5 11">ATP phosphoribosyltransferase</fullName>
        <shortName evidence="11">ATP-PRT</shortName>
        <shortName evidence="11">ATP-PRTase</shortName>
        <ecNumber evidence="4 11">2.4.2.17</ecNumber>
    </recommendedName>
</protein>
<evidence type="ECO:0000256" key="8">
    <source>
        <dbReference type="ARBA" id="ARBA00022679"/>
    </source>
</evidence>
<comment type="subcellular location">
    <subcellularLocation>
        <location evidence="11">Cytoplasm</location>
    </subcellularLocation>
</comment>
<comment type="similarity">
    <text evidence="3 11">Belongs to the ATP phosphoribosyltransferase family. Long subfamily.</text>
</comment>
<keyword evidence="11" id="KW-0963">Cytoplasm</keyword>
<evidence type="ECO:0000313" key="14">
    <source>
        <dbReference type="EMBL" id="RMB57753.1"/>
    </source>
</evidence>
<dbReference type="GO" id="GO:0005524">
    <property type="term" value="F:ATP binding"/>
    <property type="evidence" value="ECO:0007669"/>
    <property type="project" value="UniProtKB-KW"/>
</dbReference>
<dbReference type="InterPro" id="IPR015867">
    <property type="entry name" value="N-reg_PII/ATP_PRibTrfase_C"/>
</dbReference>
<evidence type="ECO:0000256" key="6">
    <source>
        <dbReference type="ARBA" id="ARBA00022605"/>
    </source>
</evidence>
<evidence type="ECO:0000256" key="1">
    <source>
        <dbReference type="ARBA" id="ARBA00000915"/>
    </source>
</evidence>
<dbReference type="Gene3D" id="3.40.190.10">
    <property type="entry name" value="Periplasmic binding protein-like II"/>
    <property type="match status" value="2"/>
</dbReference>
<evidence type="ECO:0000256" key="9">
    <source>
        <dbReference type="ARBA" id="ARBA00023102"/>
    </source>
</evidence>
<dbReference type="SUPFAM" id="SSF53850">
    <property type="entry name" value="Periplasmic binding protein-like II"/>
    <property type="match status" value="1"/>
</dbReference>
<organism evidence="14 15">
    <name type="scientific">Tessaracoccus antarcticus</name>
    <dbReference type="NCBI Taxonomy" id="2479848"/>
    <lineage>
        <taxon>Bacteria</taxon>
        <taxon>Bacillati</taxon>
        <taxon>Actinomycetota</taxon>
        <taxon>Actinomycetes</taxon>
        <taxon>Propionibacteriales</taxon>
        <taxon>Propionibacteriaceae</taxon>
        <taxon>Tessaracoccus</taxon>
    </lineage>
</organism>